<feature type="domain" description="Solute-binding protein family 5" evidence="4">
    <location>
        <begin position="88"/>
        <end position="446"/>
    </location>
</feature>
<dbReference type="GO" id="GO:0043190">
    <property type="term" value="C:ATP-binding cassette (ABC) transporter complex"/>
    <property type="evidence" value="ECO:0007669"/>
    <property type="project" value="InterPro"/>
</dbReference>
<organism evidence="5">
    <name type="scientific">mine drainage metagenome</name>
    <dbReference type="NCBI Taxonomy" id="410659"/>
    <lineage>
        <taxon>unclassified sequences</taxon>
        <taxon>metagenomes</taxon>
        <taxon>ecological metagenomes</taxon>
    </lineage>
</organism>
<dbReference type="GO" id="GO:1904680">
    <property type="term" value="F:peptide transmembrane transporter activity"/>
    <property type="evidence" value="ECO:0007669"/>
    <property type="project" value="TreeGrafter"/>
</dbReference>
<evidence type="ECO:0000256" key="3">
    <source>
        <dbReference type="ARBA" id="ARBA00022729"/>
    </source>
</evidence>
<reference evidence="5" key="1">
    <citation type="submission" date="2009-10" db="EMBL/GenBank/DDBJ databases">
        <title>Diversity of trophic interactions inside an arsenic-rich microbial ecosystem.</title>
        <authorList>
            <person name="Bertin P.N."/>
            <person name="Heinrich-Salmeron A."/>
            <person name="Pelletier E."/>
            <person name="Goulhen-Chollet F."/>
            <person name="Arsene-Ploetze F."/>
            <person name="Gallien S."/>
            <person name="Calteau A."/>
            <person name="Vallenet D."/>
            <person name="Casiot C."/>
            <person name="Chane-Woon-Ming B."/>
            <person name="Giloteaux L."/>
            <person name="Barakat M."/>
            <person name="Bonnefoy V."/>
            <person name="Bruneel O."/>
            <person name="Chandler M."/>
            <person name="Cleiss J."/>
            <person name="Duran R."/>
            <person name="Elbaz-Poulichet F."/>
            <person name="Fonknechten N."/>
            <person name="Lauga B."/>
            <person name="Mornico D."/>
            <person name="Ortet P."/>
            <person name="Schaeffer C."/>
            <person name="Siguier P."/>
            <person name="Alexander Thil Smith A."/>
            <person name="Van Dorsselaer A."/>
            <person name="Weissenbach J."/>
            <person name="Medigue C."/>
            <person name="Le Paslier D."/>
        </authorList>
    </citation>
    <scope>NUCLEOTIDE SEQUENCE</scope>
</reference>
<evidence type="ECO:0000313" key="5">
    <source>
        <dbReference type="EMBL" id="CBH75712.1"/>
    </source>
</evidence>
<evidence type="ECO:0000259" key="4">
    <source>
        <dbReference type="Pfam" id="PF00496"/>
    </source>
</evidence>
<dbReference type="GO" id="GO:0042597">
    <property type="term" value="C:periplasmic space"/>
    <property type="evidence" value="ECO:0007669"/>
    <property type="project" value="UniProtKB-ARBA"/>
</dbReference>
<gene>
    <name evidence="5" type="ORF">CARN1_2466</name>
</gene>
<comment type="caution">
    <text evidence="5">The sequence shown here is derived from an EMBL/GenBank/DDBJ whole genome shotgun (WGS) entry which is preliminary data.</text>
</comment>
<keyword evidence="2" id="KW-0813">Transport</keyword>
<keyword evidence="3" id="KW-0732">Signal</keyword>
<dbReference type="Gene3D" id="3.40.190.10">
    <property type="entry name" value="Periplasmic binding protein-like II"/>
    <property type="match status" value="1"/>
</dbReference>
<protein>
    <submittedName>
        <fullName evidence="5">Putative Extracellular solute-binding protein, family 5</fullName>
    </submittedName>
</protein>
<dbReference type="Gene3D" id="3.90.76.10">
    <property type="entry name" value="Dipeptide-binding Protein, Domain 1"/>
    <property type="match status" value="1"/>
</dbReference>
<dbReference type="InterPro" id="IPR030678">
    <property type="entry name" value="Peptide/Ni-bd"/>
</dbReference>
<dbReference type="GO" id="GO:0015833">
    <property type="term" value="P:peptide transport"/>
    <property type="evidence" value="ECO:0007669"/>
    <property type="project" value="TreeGrafter"/>
</dbReference>
<dbReference type="PROSITE" id="PS51257">
    <property type="entry name" value="PROKAR_LIPOPROTEIN"/>
    <property type="match status" value="1"/>
</dbReference>
<dbReference type="AlphaFoldDB" id="E6PGX4"/>
<dbReference type="EMBL" id="CABL01000015">
    <property type="protein sequence ID" value="CBH75712.1"/>
    <property type="molecule type" value="Genomic_DNA"/>
</dbReference>
<name>E6PGX4_9ZZZZ</name>
<dbReference type="PANTHER" id="PTHR30290:SF9">
    <property type="entry name" value="OLIGOPEPTIDE-BINDING PROTEIN APPA"/>
    <property type="match status" value="1"/>
</dbReference>
<dbReference type="SUPFAM" id="SSF53850">
    <property type="entry name" value="Periplasmic binding protein-like II"/>
    <property type="match status" value="1"/>
</dbReference>
<dbReference type="Pfam" id="PF00496">
    <property type="entry name" value="SBP_bac_5"/>
    <property type="match status" value="1"/>
</dbReference>
<proteinExistence type="inferred from homology"/>
<evidence type="ECO:0000256" key="2">
    <source>
        <dbReference type="ARBA" id="ARBA00022448"/>
    </source>
</evidence>
<dbReference type="PANTHER" id="PTHR30290">
    <property type="entry name" value="PERIPLASMIC BINDING COMPONENT OF ABC TRANSPORTER"/>
    <property type="match status" value="1"/>
</dbReference>
<accession>E6PGX4</accession>
<dbReference type="Gene3D" id="3.10.105.10">
    <property type="entry name" value="Dipeptide-binding Protein, Domain 3"/>
    <property type="match status" value="1"/>
</dbReference>
<sequence>MRRYAAMALLLLVAACSHGVRSNAPAGTVRFAIAADPTTLNPLFLTPDAASVDQQVARLLFEPFVDLDARGHLVPVLLREIPTRENGGISADGRTIRYHLRPGVRWSDGVPLTSADVLFTLHAILDPRNPVRTREGYNLIDRAVAPNARTVVLHLRKAWAPAVATFFSYGIEPYAVVPAHILAHVRSLRTARFNGDPSVGDGPYRFVSWQRGDRLTFAANPRYWRGAPRLQHIVARIVADPGTNLTLLRTGELDWNLIAPAQQAALRGARNIHIERVPTSVIAGIAMNVSRGALRDVRVRRAIAESIDRKAISRKITLGIYRVADTLQPSYSWALDPKVRAPGYHPQRADALLRAAGWLRGAGGMRYKNGRALHLLYVQFPESTTGVLVATFIQQALAASGIAVTLKSVSNAQLFLPKDGTLARGQFDLAYIPWTMGIDPDDSSILRCGAPENYMRWCDPLVDRLERLALETSSRRARKRLYARIEARVASQVPLLVLFDASYLYAYDARLEGFAPNPVLPTATAWAWRVRSAAPRR</sequence>
<dbReference type="InterPro" id="IPR000914">
    <property type="entry name" value="SBP_5_dom"/>
</dbReference>
<dbReference type="InterPro" id="IPR039424">
    <property type="entry name" value="SBP_5"/>
</dbReference>
<dbReference type="CDD" id="cd08513">
    <property type="entry name" value="PBP2_thermophilic_Hb8_like"/>
    <property type="match status" value="1"/>
</dbReference>
<comment type="similarity">
    <text evidence="1">Belongs to the bacterial solute-binding protein 5 family.</text>
</comment>
<evidence type="ECO:0000256" key="1">
    <source>
        <dbReference type="ARBA" id="ARBA00005695"/>
    </source>
</evidence>
<dbReference type="PIRSF" id="PIRSF002741">
    <property type="entry name" value="MppA"/>
    <property type="match status" value="1"/>
</dbReference>